<organism evidence="7 8">
    <name type="scientific">Aeropyrum camini SY1 = JCM 12091</name>
    <dbReference type="NCBI Taxonomy" id="1198449"/>
    <lineage>
        <taxon>Archaea</taxon>
        <taxon>Thermoproteota</taxon>
        <taxon>Thermoprotei</taxon>
        <taxon>Desulfurococcales</taxon>
        <taxon>Desulfurococcaceae</taxon>
        <taxon>Aeropyrum</taxon>
    </lineage>
</organism>
<proteinExistence type="predicted"/>
<keyword evidence="4 6" id="KW-1133">Transmembrane helix</keyword>
<feature type="transmembrane region" description="Helical" evidence="6">
    <location>
        <begin position="226"/>
        <end position="249"/>
    </location>
</feature>
<dbReference type="PATRIC" id="fig|1198449.6.peg.1628"/>
<dbReference type="Pfam" id="PF02653">
    <property type="entry name" value="BPD_transp_2"/>
    <property type="match status" value="1"/>
</dbReference>
<feature type="transmembrane region" description="Helical" evidence="6">
    <location>
        <begin position="295"/>
        <end position="315"/>
    </location>
</feature>
<dbReference type="CDD" id="cd06581">
    <property type="entry name" value="TM_PBP1_LivM_like"/>
    <property type="match status" value="1"/>
</dbReference>
<dbReference type="KEGG" id="acj:ACAM_1611"/>
<dbReference type="GO" id="GO:0015658">
    <property type="term" value="F:branched-chain amino acid transmembrane transporter activity"/>
    <property type="evidence" value="ECO:0007669"/>
    <property type="project" value="InterPro"/>
</dbReference>
<feature type="transmembrane region" description="Helical" evidence="6">
    <location>
        <begin position="269"/>
        <end position="288"/>
    </location>
</feature>
<comment type="subcellular location">
    <subcellularLocation>
        <location evidence="1">Cell membrane</location>
        <topology evidence="1">Multi-pass membrane protein</topology>
    </subcellularLocation>
</comment>
<evidence type="ECO:0000313" key="7">
    <source>
        <dbReference type="EMBL" id="BAN91080.1"/>
    </source>
</evidence>
<protein>
    <submittedName>
        <fullName evidence="7">ABC-type branched-chain amino acid transporter</fullName>
    </submittedName>
</protein>
<reference evidence="7 8" key="1">
    <citation type="journal article" date="2013" name="Appl. Environ. Microbiol.">
        <title>Variation of the Virus-Related Elements within Syntenic Genomes of the Hyperthermophilic Archaeon Aeropyrum.</title>
        <authorList>
            <person name="Daifuku T."/>
            <person name="Yoshida T."/>
            <person name="Kitamura T."/>
            <person name="Kawaichi S."/>
            <person name="Inoue T."/>
            <person name="Nomura K."/>
            <person name="Yoshida Y."/>
            <person name="Kuno S."/>
            <person name="Sako Y."/>
        </authorList>
    </citation>
    <scope>NUCLEOTIDE SEQUENCE [LARGE SCALE GENOMIC DNA]</scope>
    <source>
        <strain evidence="7 8">SY1</strain>
    </source>
</reference>
<evidence type="ECO:0000256" key="1">
    <source>
        <dbReference type="ARBA" id="ARBA00004651"/>
    </source>
</evidence>
<name>U3TGB8_9CREN</name>
<dbReference type="EMBL" id="AP012489">
    <property type="protein sequence ID" value="BAN91080.1"/>
    <property type="molecule type" value="Genomic_DNA"/>
</dbReference>
<evidence type="ECO:0000256" key="6">
    <source>
        <dbReference type="SAM" id="Phobius"/>
    </source>
</evidence>
<evidence type="ECO:0000313" key="8">
    <source>
        <dbReference type="Proteomes" id="UP000016887"/>
    </source>
</evidence>
<dbReference type="PANTHER" id="PTHR30482">
    <property type="entry name" value="HIGH-AFFINITY BRANCHED-CHAIN AMINO ACID TRANSPORT SYSTEM PERMEASE"/>
    <property type="match status" value="1"/>
</dbReference>
<evidence type="ECO:0000256" key="3">
    <source>
        <dbReference type="ARBA" id="ARBA00022692"/>
    </source>
</evidence>
<dbReference type="Proteomes" id="UP000016887">
    <property type="component" value="Chromosome"/>
</dbReference>
<keyword evidence="5 6" id="KW-0472">Membrane</keyword>
<evidence type="ECO:0000256" key="2">
    <source>
        <dbReference type="ARBA" id="ARBA00022475"/>
    </source>
</evidence>
<keyword evidence="8" id="KW-1185">Reference proteome</keyword>
<keyword evidence="3 6" id="KW-0812">Transmembrane</keyword>
<feature type="transmembrane region" description="Helical" evidence="6">
    <location>
        <begin position="177"/>
        <end position="195"/>
    </location>
</feature>
<feature type="transmembrane region" description="Helical" evidence="6">
    <location>
        <begin position="134"/>
        <end position="157"/>
    </location>
</feature>
<evidence type="ECO:0000256" key="4">
    <source>
        <dbReference type="ARBA" id="ARBA00022989"/>
    </source>
</evidence>
<dbReference type="STRING" id="1198449.ACAM_1611"/>
<dbReference type="InterPro" id="IPR001851">
    <property type="entry name" value="ABC_transp_permease"/>
</dbReference>
<feature type="transmembrane region" description="Helical" evidence="6">
    <location>
        <begin position="38"/>
        <end position="57"/>
    </location>
</feature>
<gene>
    <name evidence="7" type="ORF">ACAM_1611</name>
</gene>
<dbReference type="AlphaFoldDB" id="U3TGB8"/>
<dbReference type="eggNOG" id="arCOG01274">
    <property type="taxonomic scope" value="Archaea"/>
</dbReference>
<dbReference type="InterPro" id="IPR043428">
    <property type="entry name" value="LivM-like"/>
</dbReference>
<dbReference type="PANTHER" id="PTHR30482:SF10">
    <property type="entry name" value="HIGH-AFFINITY BRANCHED-CHAIN AMINO ACID TRANSPORT PROTEIN BRAE"/>
    <property type="match status" value="1"/>
</dbReference>
<feature type="transmembrane region" description="Helical" evidence="6">
    <location>
        <begin position="102"/>
        <end position="127"/>
    </location>
</feature>
<dbReference type="GeneID" id="17110800"/>
<dbReference type="GO" id="GO:0005886">
    <property type="term" value="C:plasma membrane"/>
    <property type="evidence" value="ECO:0007669"/>
    <property type="project" value="UniProtKB-SubCell"/>
</dbReference>
<sequence>MPRRSAVVPAILLGAAALVGLAGPSTGSTLMISQAMDLMRLIGLSLSMAVIMSYAGYVSFGHSVFIGIGGFSATYVVGEMARDEILGAVAQSGGFLPTGSLILYYIESLLLAGLLSAIVAATIGAAVLRLRGAFFAIATIGLNFAVMNIARFVMRSFENSVGEKVPFPNMGLTTVKLYWLHFAVFLLTVLIAYYVRVSRFGTGLAAIREDEDAAEVMGVDTYRYKLAAFVTAGVLASMWGVADAFRTSFNVAGYFSLSHSVIMILENSIGGIGTFTGPLVGAFIYYPLKWYTQVIAAQLSLLILGALIILVVSFAPRGVVGVVRERMPRLRSILE</sequence>
<evidence type="ECO:0000256" key="5">
    <source>
        <dbReference type="ARBA" id="ARBA00023136"/>
    </source>
</evidence>
<accession>U3TGB8</accession>
<keyword evidence="2" id="KW-1003">Cell membrane</keyword>
<dbReference type="RefSeq" id="WP_022542346.1">
    <property type="nucleotide sequence ID" value="NC_022521.1"/>
</dbReference>